<name>A0A6P2DJU6_9BACT</name>
<dbReference type="Pfam" id="PF00561">
    <property type="entry name" value="Abhydrolase_1"/>
    <property type="match status" value="1"/>
</dbReference>
<proteinExistence type="predicted"/>
<protein>
    <recommendedName>
        <fullName evidence="1">AB hydrolase-1 domain-containing protein</fullName>
    </recommendedName>
</protein>
<accession>A0A6P2DJU6</accession>
<evidence type="ECO:0000313" key="3">
    <source>
        <dbReference type="Proteomes" id="UP000464178"/>
    </source>
</evidence>
<evidence type="ECO:0000259" key="1">
    <source>
        <dbReference type="Pfam" id="PF00561"/>
    </source>
</evidence>
<dbReference type="Gene3D" id="3.40.50.1820">
    <property type="entry name" value="alpha/beta hydrolase"/>
    <property type="match status" value="1"/>
</dbReference>
<keyword evidence="2" id="KW-0378">Hydrolase</keyword>
<dbReference type="GO" id="GO:0016787">
    <property type="term" value="F:hydrolase activity"/>
    <property type="evidence" value="ECO:0007669"/>
    <property type="project" value="UniProtKB-KW"/>
</dbReference>
<dbReference type="InterPro" id="IPR029058">
    <property type="entry name" value="AB_hydrolase_fold"/>
</dbReference>
<dbReference type="InterPro" id="IPR000073">
    <property type="entry name" value="AB_hydrolase_1"/>
</dbReference>
<gene>
    <name evidence="2" type="ORF">SOIL9_74040</name>
</gene>
<keyword evidence="3" id="KW-1185">Reference proteome</keyword>
<dbReference type="AlphaFoldDB" id="A0A6P2DJU6"/>
<dbReference type="PANTHER" id="PTHR43798">
    <property type="entry name" value="MONOACYLGLYCEROL LIPASE"/>
    <property type="match status" value="1"/>
</dbReference>
<organism evidence="2 3">
    <name type="scientific">Gemmata massiliana</name>
    <dbReference type="NCBI Taxonomy" id="1210884"/>
    <lineage>
        <taxon>Bacteria</taxon>
        <taxon>Pseudomonadati</taxon>
        <taxon>Planctomycetota</taxon>
        <taxon>Planctomycetia</taxon>
        <taxon>Gemmatales</taxon>
        <taxon>Gemmataceae</taxon>
        <taxon>Gemmata</taxon>
    </lineage>
</organism>
<dbReference type="PRINTS" id="PR00111">
    <property type="entry name" value="ABHYDROLASE"/>
</dbReference>
<feature type="domain" description="AB hydrolase-1" evidence="1">
    <location>
        <begin position="21"/>
        <end position="249"/>
    </location>
</feature>
<dbReference type="KEGG" id="gms:SOIL9_74040"/>
<dbReference type="SUPFAM" id="SSF53474">
    <property type="entry name" value="alpha/beta-Hydrolases"/>
    <property type="match status" value="1"/>
</dbReference>
<dbReference type="EMBL" id="LR593886">
    <property type="protein sequence ID" value="VTS02775.1"/>
    <property type="molecule type" value="Genomic_DNA"/>
</dbReference>
<reference evidence="2 3" key="1">
    <citation type="submission" date="2019-05" db="EMBL/GenBank/DDBJ databases">
        <authorList>
            <consortium name="Science for Life Laboratories"/>
        </authorList>
    </citation>
    <scope>NUCLEOTIDE SEQUENCE [LARGE SCALE GENOMIC DNA]</scope>
    <source>
        <strain evidence="2">Soil9</strain>
    </source>
</reference>
<evidence type="ECO:0000313" key="2">
    <source>
        <dbReference type="EMBL" id="VTS02775.1"/>
    </source>
</evidence>
<dbReference type="PRINTS" id="PR00412">
    <property type="entry name" value="EPOXHYDRLASE"/>
</dbReference>
<dbReference type="InterPro" id="IPR000639">
    <property type="entry name" value="Epox_hydrolase-like"/>
</dbReference>
<dbReference type="InterPro" id="IPR050266">
    <property type="entry name" value="AB_hydrolase_sf"/>
</dbReference>
<sequence>MPVCTLPGGQTIGYDDAGSGPPLVLVHAFPLDRTMWAPQVAALAASARVLTLDVPGFGESPAALELTIDGVAKTVSDFLAALNIPKAIVGGLSMGGYVALAFARNFADKLNGLILADTRAGVDDTNARANRTKSIALVNEKGSAALFESMVPKVLSDSTREVKPEVVERAKSIAARQPASSVAAALAALRDRPDANSGLKAIAVPTLILVGEFDAVTPPLSSANLAAQIRGSKLVHIPGAGHLSNIENPDAFNNAVRVFLGERPV</sequence>
<dbReference type="RefSeq" id="WP_162672836.1">
    <property type="nucleotide sequence ID" value="NZ_LR593886.1"/>
</dbReference>
<dbReference type="Proteomes" id="UP000464178">
    <property type="component" value="Chromosome"/>
</dbReference>
<dbReference type="PANTHER" id="PTHR43798:SF29">
    <property type="entry name" value="AB HYDROLASE-1 DOMAIN-CONTAINING PROTEIN"/>
    <property type="match status" value="1"/>
</dbReference>